<protein>
    <recommendedName>
        <fullName evidence="3">Lipoprotein</fullName>
    </recommendedName>
</protein>
<organism evidence="1 2">
    <name type="scientific">Bifidobacterium cuniculi</name>
    <dbReference type="NCBI Taxonomy" id="1688"/>
    <lineage>
        <taxon>Bacteria</taxon>
        <taxon>Bacillati</taxon>
        <taxon>Actinomycetota</taxon>
        <taxon>Actinomycetes</taxon>
        <taxon>Bifidobacteriales</taxon>
        <taxon>Bifidobacteriaceae</taxon>
        <taxon>Bifidobacterium</taxon>
    </lineage>
</organism>
<evidence type="ECO:0000313" key="1">
    <source>
        <dbReference type="EMBL" id="KFI62030.1"/>
    </source>
</evidence>
<keyword evidence="2" id="KW-1185">Reference proteome</keyword>
<evidence type="ECO:0008006" key="3">
    <source>
        <dbReference type="Google" id="ProtNLM"/>
    </source>
</evidence>
<accession>A0A087ATD0</accession>
<comment type="caution">
    <text evidence="1">The sequence shown here is derived from an EMBL/GenBank/DDBJ whole genome shotgun (WGS) entry which is preliminary data.</text>
</comment>
<dbReference type="EMBL" id="JGYV01000011">
    <property type="protein sequence ID" value="KFI62030.1"/>
    <property type="molecule type" value="Genomic_DNA"/>
</dbReference>
<reference evidence="1 2" key="1">
    <citation type="submission" date="2014-03" db="EMBL/GenBank/DDBJ databases">
        <title>Genomics of Bifidobacteria.</title>
        <authorList>
            <person name="Ventura M."/>
            <person name="Milani C."/>
            <person name="Lugli G.A."/>
        </authorList>
    </citation>
    <scope>NUCLEOTIDE SEQUENCE [LARGE SCALE GENOMIC DNA]</scope>
    <source>
        <strain evidence="1 2">LMG 10738</strain>
    </source>
</reference>
<dbReference type="Proteomes" id="UP000029067">
    <property type="component" value="Unassembled WGS sequence"/>
</dbReference>
<name>A0A087ATD0_9BIFI</name>
<sequence length="231" mass="25466">MGLRVSKGQSIAVRAFLSVLCLGVACFGAGCDGNDQSSEYIPENGAKIGASVADVMKDWLEDPDVPAAQRAVLERVAATGDMESLDYEQSWAQYRQCMTDLGYREIKLQKYPSGLYIEALHLAGTARQESKYEEDRAQCTAEHVEYVQAAYAMLAGNPNLYEDADEAVVDCLHRENLVAADYTASSFAEESARGEEDDYSFDIRDMKARSCLASNGHLTAFIGDDVEERLW</sequence>
<gene>
    <name evidence="1" type="ORF">BCUN_1345</name>
</gene>
<dbReference type="AlphaFoldDB" id="A0A087ATD0"/>
<proteinExistence type="predicted"/>
<dbReference type="eggNOG" id="ENOG5033ZMP">
    <property type="taxonomic scope" value="Bacteria"/>
</dbReference>
<dbReference type="PROSITE" id="PS51257">
    <property type="entry name" value="PROKAR_LIPOPROTEIN"/>
    <property type="match status" value="1"/>
</dbReference>
<evidence type="ECO:0000313" key="2">
    <source>
        <dbReference type="Proteomes" id="UP000029067"/>
    </source>
</evidence>